<comment type="caution">
    <text evidence="2">The sequence shown here is derived from an EMBL/GenBank/DDBJ whole genome shotgun (WGS) entry which is preliminary data.</text>
</comment>
<dbReference type="RefSeq" id="WP_229534806.1">
    <property type="nucleotide sequence ID" value="NZ_JAJHJB010000010.1"/>
</dbReference>
<evidence type="ECO:0000256" key="1">
    <source>
        <dbReference type="SAM" id="Phobius"/>
    </source>
</evidence>
<evidence type="ECO:0000313" key="3">
    <source>
        <dbReference type="Proteomes" id="UP001165492"/>
    </source>
</evidence>
<name>A0ABS8HTW0_9FIRM</name>
<dbReference type="Proteomes" id="UP001165492">
    <property type="component" value="Unassembled WGS sequence"/>
</dbReference>
<keyword evidence="1" id="KW-0812">Transmembrane</keyword>
<keyword evidence="3" id="KW-1185">Reference proteome</keyword>
<protein>
    <submittedName>
        <fullName evidence="2">Uncharacterized protein</fullName>
    </submittedName>
</protein>
<keyword evidence="1" id="KW-1133">Transmembrane helix</keyword>
<keyword evidence="1" id="KW-0472">Membrane</keyword>
<evidence type="ECO:0000313" key="2">
    <source>
        <dbReference type="EMBL" id="MCC5465557.1"/>
    </source>
</evidence>
<dbReference type="EMBL" id="JAJHJB010000010">
    <property type="protein sequence ID" value="MCC5465557.1"/>
    <property type="molecule type" value="Genomic_DNA"/>
</dbReference>
<feature type="transmembrane region" description="Helical" evidence="1">
    <location>
        <begin position="5"/>
        <end position="23"/>
    </location>
</feature>
<reference evidence="2" key="1">
    <citation type="submission" date="2021-11" db="EMBL/GenBank/DDBJ databases">
        <title>Description of a new species Pelosinus isolated from the bottom sediments of Lake Baikal.</title>
        <authorList>
            <person name="Zakharyuk A."/>
        </authorList>
    </citation>
    <scope>NUCLEOTIDE SEQUENCE</scope>
    <source>
        <strain evidence="2">Bkl1</strain>
    </source>
</reference>
<feature type="transmembrane region" description="Helical" evidence="1">
    <location>
        <begin position="29"/>
        <end position="50"/>
    </location>
</feature>
<gene>
    <name evidence="2" type="ORF">LMF89_09300</name>
</gene>
<proteinExistence type="predicted"/>
<sequence length="193" mass="21983">MMKKFIFYLSTTMIILGLAWILINSNNEVKSTLAFLVAVFSFFFGPGAFIKLKDWCFGKSSAKLVIKNIEKPFSSLIREKTLQGYSIEVCILNVGQMVVIKRICLDTDKGLFQMQLIGSSDINTGEKITPRHMVNPAKRLKINNIFVEDYYGNKWFMEKAELDNLAQAFENLLDKDAKNGYTIPEDLKNGKKC</sequence>
<accession>A0ABS8HTW0</accession>
<organism evidence="2 3">
    <name type="scientific">Pelosinus baikalensis</name>
    <dbReference type="NCBI Taxonomy" id="2892015"/>
    <lineage>
        <taxon>Bacteria</taxon>
        <taxon>Bacillati</taxon>
        <taxon>Bacillota</taxon>
        <taxon>Negativicutes</taxon>
        <taxon>Selenomonadales</taxon>
        <taxon>Sporomusaceae</taxon>
        <taxon>Pelosinus</taxon>
    </lineage>
</organism>